<dbReference type="AlphaFoldDB" id="C4GKH0"/>
<gene>
    <name evidence="2" type="ORF">GCWU000324_01473</name>
</gene>
<protein>
    <submittedName>
        <fullName evidence="2">Uncharacterized protein</fullName>
    </submittedName>
</protein>
<feature type="region of interest" description="Disordered" evidence="1">
    <location>
        <begin position="1"/>
        <end position="50"/>
    </location>
</feature>
<dbReference type="EMBL" id="ACJW02000003">
    <property type="protein sequence ID" value="EEP67229.1"/>
    <property type="molecule type" value="Genomic_DNA"/>
</dbReference>
<evidence type="ECO:0000313" key="2">
    <source>
        <dbReference type="EMBL" id="EEP67229.1"/>
    </source>
</evidence>
<accession>C4GKH0</accession>
<sequence length="59" mass="6901">MHQVGKERCAQNIRQPENPFSRPRRKRQICTNQPLGSLKSGTIAPHLPTRTRHFHARLF</sequence>
<name>C4GKH0_9NEIS</name>
<organism evidence="2 3">
    <name type="scientific">Kingella oralis ATCC 51147</name>
    <dbReference type="NCBI Taxonomy" id="629741"/>
    <lineage>
        <taxon>Bacteria</taxon>
        <taxon>Pseudomonadati</taxon>
        <taxon>Pseudomonadota</taxon>
        <taxon>Betaproteobacteria</taxon>
        <taxon>Neisseriales</taxon>
        <taxon>Neisseriaceae</taxon>
        <taxon>Kingella</taxon>
    </lineage>
</organism>
<evidence type="ECO:0000313" key="3">
    <source>
        <dbReference type="Proteomes" id="UP000003009"/>
    </source>
</evidence>
<reference evidence="2" key="1">
    <citation type="submission" date="2009-04" db="EMBL/GenBank/DDBJ databases">
        <authorList>
            <person name="Weinstock G."/>
            <person name="Sodergren E."/>
            <person name="Clifton S."/>
            <person name="Fulton L."/>
            <person name="Fulton B."/>
            <person name="Courtney L."/>
            <person name="Fronick C."/>
            <person name="Harrison M."/>
            <person name="Strong C."/>
            <person name="Farmer C."/>
            <person name="Delahaunty K."/>
            <person name="Markovic C."/>
            <person name="Hall O."/>
            <person name="Minx P."/>
            <person name="Tomlinson C."/>
            <person name="Mitreva M."/>
            <person name="Nelson J."/>
            <person name="Hou S."/>
            <person name="Wollam A."/>
            <person name="Pepin K.H."/>
            <person name="Johnson M."/>
            <person name="Bhonagiri V."/>
            <person name="Nash W.E."/>
            <person name="Warren W."/>
            <person name="Chinwalla A."/>
            <person name="Mardis E.R."/>
            <person name="Wilson R.K."/>
        </authorList>
    </citation>
    <scope>NUCLEOTIDE SEQUENCE [LARGE SCALE GENOMIC DNA]</scope>
    <source>
        <strain evidence="2">ATCC 51147</strain>
    </source>
</reference>
<dbReference type="STRING" id="629741.GCWU000324_01473"/>
<evidence type="ECO:0000256" key="1">
    <source>
        <dbReference type="SAM" id="MobiDB-lite"/>
    </source>
</evidence>
<comment type="caution">
    <text evidence="2">The sequence shown here is derived from an EMBL/GenBank/DDBJ whole genome shotgun (WGS) entry which is preliminary data.</text>
</comment>
<proteinExistence type="predicted"/>
<keyword evidence="3" id="KW-1185">Reference proteome</keyword>
<dbReference type="Proteomes" id="UP000003009">
    <property type="component" value="Unassembled WGS sequence"/>
</dbReference>
<dbReference type="HOGENOM" id="CLU_2954395_0_0_4"/>